<dbReference type="Gene3D" id="3.40.50.150">
    <property type="entry name" value="Vaccinia Virus protein VP39"/>
    <property type="match status" value="1"/>
</dbReference>
<dbReference type="OrthoDB" id="10017101at2759"/>
<dbReference type="PANTHER" id="PTHR43591:SF10">
    <property type="entry name" value="ABC TRANSMEMBRANE TYPE-1 DOMAIN-CONTAINING PROTEIN-RELATED"/>
    <property type="match status" value="1"/>
</dbReference>
<dbReference type="Proteomes" id="UP000651452">
    <property type="component" value="Unassembled WGS sequence"/>
</dbReference>
<dbReference type="InterPro" id="IPR029063">
    <property type="entry name" value="SAM-dependent_MTases_sf"/>
</dbReference>
<dbReference type="PANTHER" id="PTHR43591">
    <property type="entry name" value="METHYLTRANSFERASE"/>
    <property type="match status" value="1"/>
</dbReference>
<dbReference type="CDD" id="cd02440">
    <property type="entry name" value="AdoMet_MTases"/>
    <property type="match status" value="1"/>
</dbReference>
<accession>A0A8H7JAD9</accession>
<evidence type="ECO:0008006" key="3">
    <source>
        <dbReference type="Google" id="ProtNLM"/>
    </source>
</evidence>
<dbReference type="Pfam" id="PF13489">
    <property type="entry name" value="Methyltransf_23"/>
    <property type="match status" value="1"/>
</dbReference>
<reference evidence="1" key="1">
    <citation type="submission" date="2018-12" db="EMBL/GenBank/DDBJ databases">
        <authorList>
            <person name="Syme R.A."/>
            <person name="Farfan-Caceres L."/>
            <person name="Lichtenzveig J."/>
        </authorList>
    </citation>
    <scope>NUCLEOTIDE SEQUENCE</scope>
    <source>
        <strain evidence="1">Al4</strain>
    </source>
</reference>
<dbReference type="EMBL" id="RZGK01000005">
    <property type="protein sequence ID" value="KAF9699117.1"/>
    <property type="molecule type" value="Genomic_DNA"/>
</dbReference>
<evidence type="ECO:0000313" key="2">
    <source>
        <dbReference type="Proteomes" id="UP000651452"/>
    </source>
</evidence>
<dbReference type="SUPFAM" id="SSF53335">
    <property type="entry name" value="S-adenosyl-L-methionine-dependent methyltransferases"/>
    <property type="match status" value="1"/>
</dbReference>
<sequence length="322" mass="35827">MAAPSAPGDGRTYHATQSVYILPNDNQEHRRLEATAERIRELLDDKVVHAPLDSALIHKVIDIGCGTGATTDELGATFPEASVYGVDLSAVPALRPKLNNIEYLQGDVVELAATETDTCLAKGTFDYVFSRFMMGGIMDWKGYIQLCLALLKPGAWIEMQEPDMARFLLPPSGNAYDVYSKTPTLEDLKGNTVSVGEDPESWRAVWQNLMRFRGLEPRVGALLANYFEDAGLKDVRIKRYVLPFGTWDGMTDAQRRMAPIHKAFVRDDAPGLIRKLGNAMASMSWEKVDKVVEDSKGFVDRFEGNREFGWVYVVCGRKVRAG</sequence>
<proteinExistence type="predicted"/>
<dbReference type="GO" id="GO:0008168">
    <property type="term" value="F:methyltransferase activity"/>
    <property type="evidence" value="ECO:0007669"/>
    <property type="project" value="TreeGrafter"/>
</dbReference>
<evidence type="ECO:0000313" key="1">
    <source>
        <dbReference type="EMBL" id="KAF9699117.1"/>
    </source>
</evidence>
<gene>
    <name evidence="1" type="ORF">EKO04_002857</name>
</gene>
<reference evidence="1" key="2">
    <citation type="submission" date="2020-09" db="EMBL/GenBank/DDBJ databases">
        <title>Reference genome assembly for Australian Ascochyta lentis isolate Al4.</title>
        <authorList>
            <person name="Lee R.C."/>
            <person name="Farfan-Caceres L.M."/>
            <person name="Debler J.W."/>
            <person name="Williams A.H."/>
            <person name="Henares B.M."/>
        </authorList>
    </citation>
    <scope>NUCLEOTIDE SEQUENCE</scope>
    <source>
        <strain evidence="1">Al4</strain>
    </source>
</reference>
<keyword evidence="2" id="KW-1185">Reference proteome</keyword>
<protein>
    <recommendedName>
        <fullName evidence="3">S-adenosyl-L-methionine-dependent methyltransferase</fullName>
    </recommendedName>
</protein>
<name>A0A8H7JAD9_9PLEO</name>
<comment type="caution">
    <text evidence="1">The sequence shown here is derived from an EMBL/GenBank/DDBJ whole genome shotgun (WGS) entry which is preliminary data.</text>
</comment>
<organism evidence="1 2">
    <name type="scientific">Ascochyta lentis</name>
    <dbReference type="NCBI Taxonomy" id="205686"/>
    <lineage>
        <taxon>Eukaryota</taxon>
        <taxon>Fungi</taxon>
        <taxon>Dikarya</taxon>
        <taxon>Ascomycota</taxon>
        <taxon>Pezizomycotina</taxon>
        <taxon>Dothideomycetes</taxon>
        <taxon>Pleosporomycetidae</taxon>
        <taxon>Pleosporales</taxon>
        <taxon>Pleosporineae</taxon>
        <taxon>Didymellaceae</taxon>
        <taxon>Ascochyta</taxon>
    </lineage>
</organism>
<dbReference type="AlphaFoldDB" id="A0A8H7JAD9"/>